<dbReference type="AlphaFoldDB" id="D8QEM4"/>
<feature type="non-terminal residue" evidence="3">
    <location>
        <position position="377"/>
    </location>
</feature>
<feature type="transmembrane region" description="Helical" evidence="2">
    <location>
        <begin position="21"/>
        <end position="46"/>
    </location>
</feature>
<dbReference type="VEuPathDB" id="FungiDB:SCHCODRAFT_01158815"/>
<evidence type="ECO:0000313" key="3">
    <source>
        <dbReference type="EMBL" id="EFI93874.1"/>
    </source>
</evidence>
<keyword evidence="2" id="KW-1133">Transmembrane helix</keyword>
<dbReference type="KEGG" id="scm:SCHCO_01158815"/>
<evidence type="ECO:0000256" key="2">
    <source>
        <dbReference type="SAM" id="Phobius"/>
    </source>
</evidence>
<dbReference type="EMBL" id="GL377310">
    <property type="protein sequence ID" value="EFI93874.1"/>
    <property type="molecule type" value="Genomic_DNA"/>
</dbReference>
<protein>
    <submittedName>
        <fullName evidence="3">Uncharacterized protein</fullName>
    </submittedName>
</protein>
<dbReference type="RefSeq" id="XP_003028777.1">
    <property type="nucleotide sequence ID" value="XM_003028731.1"/>
</dbReference>
<name>D8QEM4_SCHCM</name>
<feature type="region of interest" description="Disordered" evidence="1">
    <location>
        <begin position="244"/>
        <end position="351"/>
    </location>
</feature>
<evidence type="ECO:0000313" key="4">
    <source>
        <dbReference type="Proteomes" id="UP000007431"/>
    </source>
</evidence>
<dbReference type="GeneID" id="9590652"/>
<sequence>MLSYMRSGASLALAHKSFCGVFLILVCFGPLYSAIAAFICIALKLAEYLHWTDPFWHYLPKVARWVLPKRVFDYFWPPLRAAPAYLVYDPVTRRYVLVVVDKPGPEHFGPNVGHARFERAPRTHSSRNGAGARPFYDEDDEEEYEEEEPTIVCTRCKRKNPDQRRKPSYCAQCSAPYCGAKANLLLELVVMRLMWMLGILIVVALSLAGEWLLATAALTVGILDHLYEWHLISVPAQGDLALRGESEKEKREQNAAAQREREQAQKAYEEAHQRAHAAEDDEDDDSAPIEFFGGPMFEGRGLPTREDAMAKVMRRAKRQEEREKAAAAKQRDAAKSEEKGEGSKTSGSHCAEVDQCDCEEGHYANYPTYRRTGPGVW</sequence>
<proteinExistence type="predicted"/>
<dbReference type="Proteomes" id="UP000007431">
    <property type="component" value="Unassembled WGS sequence"/>
</dbReference>
<accession>D8QEM4</accession>
<organism evidence="4">
    <name type="scientific">Schizophyllum commune (strain H4-8 / FGSC 9210)</name>
    <name type="common">Split gill fungus</name>
    <dbReference type="NCBI Taxonomy" id="578458"/>
    <lineage>
        <taxon>Eukaryota</taxon>
        <taxon>Fungi</taxon>
        <taxon>Dikarya</taxon>
        <taxon>Basidiomycota</taxon>
        <taxon>Agaricomycotina</taxon>
        <taxon>Agaricomycetes</taxon>
        <taxon>Agaricomycetidae</taxon>
        <taxon>Agaricales</taxon>
        <taxon>Schizophyllaceae</taxon>
        <taxon>Schizophyllum</taxon>
    </lineage>
</organism>
<keyword evidence="2" id="KW-0472">Membrane</keyword>
<feature type="compositionally biased region" description="Basic and acidic residues" evidence="1">
    <location>
        <begin position="244"/>
        <end position="278"/>
    </location>
</feature>
<reference evidence="3 4" key="1">
    <citation type="journal article" date="2010" name="Nat. Biotechnol.">
        <title>Genome sequence of the model mushroom Schizophyllum commune.</title>
        <authorList>
            <person name="Ohm R.A."/>
            <person name="de Jong J.F."/>
            <person name="Lugones L.G."/>
            <person name="Aerts A."/>
            <person name="Kothe E."/>
            <person name="Stajich J.E."/>
            <person name="de Vries R.P."/>
            <person name="Record E."/>
            <person name="Levasseur A."/>
            <person name="Baker S.E."/>
            <person name="Bartholomew K.A."/>
            <person name="Coutinho P.M."/>
            <person name="Erdmann S."/>
            <person name="Fowler T.J."/>
            <person name="Gathman A.C."/>
            <person name="Lombard V."/>
            <person name="Henrissat B."/>
            <person name="Knabe N."/>
            <person name="Kuees U."/>
            <person name="Lilly W.W."/>
            <person name="Lindquist E."/>
            <person name="Lucas S."/>
            <person name="Magnuson J.K."/>
            <person name="Piumi F."/>
            <person name="Raudaskoski M."/>
            <person name="Salamov A."/>
            <person name="Schmutz J."/>
            <person name="Schwarze F.W.M.R."/>
            <person name="vanKuyk P.A."/>
            <person name="Horton J.S."/>
            <person name="Grigoriev I.V."/>
            <person name="Woesten H.A.B."/>
        </authorList>
    </citation>
    <scope>NUCLEOTIDE SEQUENCE [LARGE SCALE GENOMIC DNA]</scope>
    <source>
        <strain evidence="4">H4-8 / FGSC 9210</strain>
    </source>
</reference>
<feature type="transmembrane region" description="Helical" evidence="2">
    <location>
        <begin position="193"/>
        <end position="223"/>
    </location>
</feature>
<evidence type="ECO:0000256" key="1">
    <source>
        <dbReference type="SAM" id="MobiDB-lite"/>
    </source>
</evidence>
<dbReference type="OrthoDB" id="10410949at2759"/>
<feature type="compositionally biased region" description="Basic and acidic residues" evidence="1">
    <location>
        <begin position="318"/>
        <end position="342"/>
    </location>
</feature>
<gene>
    <name evidence="3" type="ORF">SCHCODRAFT_112308</name>
</gene>
<keyword evidence="4" id="KW-1185">Reference proteome</keyword>
<dbReference type="InParanoid" id="D8QEM4"/>
<dbReference type="HOGENOM" id="CLU_733958_0_0_1"/>
<keyword evidence="2" id="KW-0812">Transmembrane</keyword>